<dbReference type="PRINTS" id="PR01007">
    <property type="entry name" value="FLGHOOKFLIK"/>
</dbReference>
<dbReference type="Pfam" id="PF02120">
    <property type="entry name" value="Flg_hook"/>
    <property type="match status" value="1"/>
</dbReference>
<feature type="domain" description="Flagellar hook-length control protein-like C-terminal" evidence="5">
    <location>
        <begin position="302"/>
        <end position="384"/>
    </location>
</feature>
<gene>
    <name evidence="6" type="ORF">GN242_12440</name>
</gene>
<feature type="compositionally biased region" description="Polar residues" evidence="4">
    <location>
        <begin position="194"/>
        <end position="203"/>
    </location>
</feature>
<dbReference type="Gene3D" id="3.30.750.140">
    <property type="match status" value="1"/>
</dbReference>
<dbReference type="PANTHER" id="PTHR37533">
    <property type="entry name" value="FLAGELLAR HOOK-LENGTH CONTROL PROTEIN"/>
    <property type="match status" value="1"/>
</dbReference>
<sequence length="435" mass="44186">MITLPTATTATTGAAKISTTGTGSDTTFDSTGTESLTGGEVSQQGFLTLLGNRLLSLAQQGGAGVTAGNADVATNDADGKAGKNVGISDLMAALDKPEALTALLHPQQGGAEIKEDKATDDKETPAVTLSDSDLQALQALYAMLPNNAAVPAANNAAKGSDLLNNGLSKSDKQSTLNALSAALGKVTAEDGDETGSQSKNSDSPLLVSVGAKSSDGAGAGKASTNPAASTIDPAFQQVMSNVSKDIDKENSSSAPNATITNNVISTASSLLTPTSTSTVSAPATPLLNSQLGSPEWQQALGQQILMFSRNGQHTAELHLHPQDLGSIQISLKLDNDQAQLSMVSNQSQVRAALEAAIPQLRASLAESGINLGQSNVSSDAFQQGQSFNGQQEQQRNNNGSPFSLATENDSDVMPLAVPAALQARAAGSSAVDIFA</sequence>
<dbReference type="InterPro" id="IPR052563">
    <property type="entry name" value="FliK"/>
</dbReference>
<keyword evidence="6" id="KW-0282">Flagellum</keyword>
<keyword evidence="6" id="KW-0969">Cilium</keyword>
<comment type="function">
    <text evidence="1">Controls the length of the flagellar hook.</text>
</comment>
<evidence type="ECO:0000256" key="3">
    <source>
        <dbReference type="ARBA" id="ARBA00022795"/>
    </source>
</evidence>
<dbReference type="AlphaFoldDB" id="A0A6I6EUG2"/>
<dbReference type="CDD" id="cd17470">
    <property type="entry name" value="T3SS_Flik_C"/>
    <property type="match status" value="1"/>
</dbReference>
<evidence type="ECO:0000256" key="4">
    <source>
        <dbReference type="SAM" id="MobiDB-lite"/>
    </source>
</evidence>
<dbReference type="GO" id="GO:0044780">
    <property type="term" value="P:bacterial-type flagellum assembly"/>
    <property type="evidence" value="ECO:0007669"/>
    <property type="project" value="InterPro"/>
</dbReference>
<evidence type="ECO:0000256" key="1">
    <source>
        <dbReference type="ARBA" id="ARBA00003944"/>
    </source>
</evidence>
<organism evidence="6 7">
    <name type="scientific">Erwinia sorbitola</name>
    <dbReference type="NCBI Taxonomy" id="2681984"/>
    <lineage>
        <taxon>Bacteria</taxon>
        <taxon>Pseudomonadati</taxon>
        <taxon>Pseudomonadota</taxon>
        <taxon>Gammaproteobacteria</taxon>
        <taxon>Enterobacterales</taxon>
        <taxon>Erwiniaceae</taxon>
        <taxon>Erwinia</taxon>
    </lineage>
</organism>
<feature type="region of interest" description="Disordered" evidence="4">
    <location>
        <begin position="187"/>
        <end position="231"/>
    </location>
</feature>
<dbReference type="EMBL" id="CP046509">
    <property type="protein sequence ID" value="QGU87983.1"/>
    <property type="molecule type" value="Genomic_DNA"/>
</dbReference>
<keyword evidence="3" id="KW-1005">Bacterial flagellum biogenesis</keyword>
<evidence type="ECO:0000259" key="5">
    <source>
        <dbReference type="Pfam" id="PF02120"/>
    </source>
</evidence>
<dbReference type="Proteomes" id="UP000424752">
    <property type="component" value="Chromosome"/>
</dbReference>
<dbReference type="RefSeq" id="WP_156287584.1">
    <property type="nucleotide sequence ID" value="NZ_CP046509.1"/>
</dbReference>
<evidence type="ECO:0000313" key="7">
    <source>
        <dbReference type="Proteomes" id="UP000424752"/>
    </source>
</evidence>
<comment type="similarity">
    <text evidence="2">Belongs to the FliK family.</text>
</comment>
<proteinExistence type="inferred from homology"/>
<evidence type="ECO:0000313" key="6">
    <source>
        <dbReference type="EMBL" id="QGU87983.1"/>
    </source>
</evidence>
<feature type="compositionally biased region" description="Low complexity" evidence="4">
    <location>
        <begin position="1"/>
        <end position="33"/>
    </location>
</feature>
<dbReference type="InterPro" id="IPR038610">
    <property type="entry name" value="FliK-like_C_sf"/>
</dbReference>
<feature type="compositionally biased region" description="Low complexity" evidence="4">
    <location>
        <begin position="381"/>
        <end position="399"/>
    </location>
</feature>
<dbReference type="GO" id="GO:0009424">
    <property type="term" value="C:bacterial-type flagellum hook"/>
    <property type="evidence" value="ECO:0007669"/>
    <property type="project" value="InterPro"/>
</dbReference>
<dbReference type="InterPro" id="IPR021136">
    <property type="entry name" value="Flagellar_hook_control-like_C"/>
</dbReference>
<feature type="region of interest" description="Disordered" evidence="4">
    <location>
        <begin position="380"/>
        <end position="407"/>
    </location>
</feature>
<feature type="region of interest" description="Disordered" evidence="4">
    <location>
        <begin position="1"/>
        <end position="37"/>
    </location>
</feature>
<reference evidence="6 7" key="1">
    <citation type="submission" date="2019-12" db="EMBL/GenBank/DDBJ databases">
        <title>Erwinia sp. nov., isolated from droppings of birds in the Qinghai-Tiebt plateau of China.</title>
        <authorList>
            <person name="Ge Y."/>
        </authorList>
    </citation>
    <scope>NUCLEOTIDE SEQUENCE [LARGE SCALE GENOMIC DNA]</scope>
    <source>
        <strain evidence="6 7">J780</strain>
    </source>
</reference>
<protein>
    <submittedName>
        <fullName evidence="6">Flagellar hook-length control protein FliK</fullName>
    </submittedName>
</protein>
<dbReference type="KEGG" id="erwi:GN242_12440"/>
<evidence type="ECO:0000256" key="2">
    <source>
        <dbReference type="ARBA" id="ARBA00009149"/>
    </source>
</evidence>
<accession>A0A6I6EUG2</accession>
<feature type="compositionally biased region" description="Basic and acidic residues" evidence="4">
    <location>
        <begin position="112"/>
        <end position="124"/>
    </location>
</feature>
<name>A0A6I6EUG2_9GAMM</name>
<keyword evidence="6" id="KW-0966">Cell projection</keyword>
<dbReference type="InterPro" id="IPR001635">
    <property type="entry name" value="Flag_hook_Flik"/>
</dbReference>
<feature type="region of interest" description="Disordered" evidence="4">
    <location>
        <begin position="108"/>
        <end position="130"/>
    </location>
</feature>
<dbReference type="PANTHER" id="PTHR37533:SF2">
    <property type="entry name" value="FLAGELLAR HOOK-LENGTH CONTROL PROTEIN"/>
    <property type="match status" value="1"/>
</dbReference>
<feature type="compositionally biased region" description="Low complexity" evidence="4">
    <location>
        <begin position="207"/>
        <end position="223"/>
    </location>
</feature>